<comment type="caution">
    <text evidence="6">The sequence shown here is derived from an EMBL/GenBank/DDBJ whole genome shotgun (WGS) entry which is preliminary data.</text>
</comment>
<feature type="compositionally biased region" description="Polar residues" evidence="1">
    <location>
        <begin position="1"/>
        <end position="12"/>
    </location>
</feature>
<evidence type="ECO:0000259" key="4">
    <source>
        <dbReference type="Pfam" id="PF14309"/>
    </source>
</evidence>
<dbReference type="InterPro" id="IPR022212">
    <property type="entry name" value="DUF3741"/>
</dbReference>
<feature type="domain" description="DUF4378" evidence="4">
    <location>
        <begin position="1310"/>
        <end position="1452"/>
    </location>
</feature>
<feature type="region of interest" description="Disordered" evidence="1">
    <location>
        <begin position="1"/>
        <end position="22"/>
    </location>
</feature>
<evidence type="ECO:0000256" key="2">
    <source>
        <dbReference type="SAM" id="Phobius"/>
    </source>
</evidence>
<keyword evidence="2" id="KW-0812">Transmembrane</keyword>
<evidence type="ECO:0008006" key="8">
    <source>
        <dbReference type="Google" id="ProtNLM"/>
    </source>
</evidence>
<keyword evidence="2" id="KW-0472">Membrane</keyword>
<dbReference type="Proteomes" id="UP000467840">
    <property type="component" value="Chromosome 13"/>
</dbReference>
<dbReference type="InterPro" id="IPR032795">
    <property type="entry name" value="DUF3741-assoc"/>
</dbReference>
<feature type="compositionally biased region" description="Basic and acidic residues" evidence="1">
    <location>
        <begin position="1045"/>
        <end position="1058"/>
    </location>
</feature>
<feature type="transmembrane region" description="Helical" evidence="2">
    <location>
        <begin position="1179"/>
        <end position="1201"/>
    </location>
</feature>
<accession>A0A6A6KXH7</accession>
<organism evidence="6 7">
    <name type="scientific">Hevea brasiliensis</name>
    <name type="common">Para rubber tree</name>
    <name type="synonym">Siphonia brasiliensis</name>
    <dbReference type="NCBI Taxonomy" id="3981"/>
    <lineage>
        <taxon>Eukaryota</taxon>
        <taxon>Viridiplantae</taxon>
        <taxon>Streptophyta</taxon>
        <taxon>Embryophyta</taxon>
        <taxon>Tracheophyta</taxon>
        <taxon>Spermatophyta</taxon>
        <taxon>Magnoliopsida</taxon>
        <taxon>eudicotyledons</taxon>
        <taxon>Gunneridae</taxon>
        <taxon>Pentapetalae</taxon>
        <taxon>rosids</taxon>
        <taxon>fabids</taxon>
        <taxon>Malpighiales</taxon>
        <taxon>Euphorbiaceae</taxon>
        <taxon>Crotonoideae</taxon>
        <taxon>Micrandreae</taxon>
        <taxon>Hevea</taxon>
    </lineage>
</organism>
<dbReference type="InterPro" id="IPR025486">
    <property type="entry name" value="DUF4378"/>
</dbReference>
<evidence type="ECO:0000313" key="6">
    <source>
        <dbReference type="EMBL" id="KAF2292658.1"/>
    </source>
</evidence>
<dbReference type="PANTHER" id="PTHR46634">
    <property type="entry name" value="M REDUCTASE II SUBUNIT GAMMA, PUTATIVE (DUF3741)-RELATED"/>
    <property type="match status" value="1"/>
</dbReference>
<evidence type="ECO:0000256" key="1">
    <source>
        <dbReference type="SAM" id="MobiDB-lite"/>
    </source>
</evidence>
<dbReference type="EMBL" id="JAAGAX010000014">
    <property type="protein sequence ID" value="KAF2292658.1"/>
    <property type="molecule type" value="Genomic_DNA"/>
</dbReference>
<proteinExistence type="predicted"/>
<dbReference type="PANTHER" id="PTHR46634:SF3">
    <property type="entry name" value="M REDUCTASE II SUBUNIT GAMMA, PUTATIVE (DUF3741)-RELATED"/>
    <property type="match status" value="1"/>
</dbReference>
<feature type="region of interest" description="Disordered" evidence="1">
    <location>
        <begin position="1213"/>
        <end position="1251"/>
    </location>
</feature>
<feature type="domain" description="DUF3741" evidence="5">
    <location>
        <begin position="637"/>
        <end position="656"/>
    </location>
</feature>
<protein>
    <recommendedName>
        <fullName evidence="8">DUF3741 domain-containing protein</fullName>
    </recommendedName>
</protein>
<reference evidence="6 7" key="1">
    <citation type="journal article" date="2020" name="Mol. Plant">
        <title>The Chromosome-Based Rubber Tree Genome Provides New Insights into Spurge Genome Evolution and Rubber Biosynthesis.</title>
        <authorList>
            <person name="Liu J."/>
            <person name="Shi C."/>
            <person name="Shi C.C."/>
            <person name="Li W."/>
            <person name="Zhang Q.J."/>
            <person name="Zhang Y."/>
            <person name="Li K."/>
            <person name="Lu H.F."/>
            <person name="Shi C."/>
            <person name="Zhu S.T."/>
            <person name="Xiao Z.Y."/>
            <person name="Nan H."/>
            <person name="Yue Y."/>
            <person name="Zhu X.G."/>
            <person name="Wu Y."/>
            <person name="Hong X.N."/>
            <person name="Fan G.Y."/>
            <person name="Tong Y."/>
            <person name="Zhang D."/>
            <person name="Mao C.L."/>
            <person name="Liu Y.L."/>
            <person name="Hao S.J."/>
            <person name="Liu W.Q."/>
            <person name="Lv M.Q."/>
            <person name="Zhang H.B."/>
            <person name="Liu Y."/>
            <person name="Hu-Tang G.R."/>
            <person name="Wang J.P."/>
            <person name="Wang J.H."/>
            <person name="Sun Y.H."/>
            <person name="Ni S.B."/>
            <person name="Chen W.B."/>
            <person name="Zhang X.C."/>
            <person name="Jiao Y.N."/>
            <person name="Eichler E.E."/>
            <person name="Li G.H."/>
            <person name="Liu X."/>
            <person name="Gao L.Z."/>
        </authorList>
    </citation>
    <scope>NUCLEOTIDE SEQUENCE [LARGE SCALE GENOMIC DNA]</scope>
    <source>
        <strain evidence="7">cv. GT1</strain>
        <tissue evidence="6">Leaf</tissue>
    </source>
</reference>
<evidence type="ECO:0000259" key="3">
    <source>
        <dbReference type="Pfam" id="PF12552"/>
    </source>
</evidence>
<feature type="region of interest" description="Disordered" evidence="1">
    <location>
        <begin position="1043"/>
        <end position="1068"/>
    </location>
</feature>
<dbReference type="Pfam" id="PF14309">
    <property type="entry name" value="DUF4378"/>
    <property type="match status" value="1"/>
</dbReference>
<gene>
    <name evidence="6" type="ORF">GH714_026476</name>
</gene>
<feature type="compositionally biased region" description="Polar residues" evidence="1">
    <location>
        <begin position="1218"/>
        <end position="1227"/>
    </location>
</feature>
<name>A0A6A6KXH7_HEVBR</name>
<keyword evidence="2" id="KW-1133">Transmembrane helix</keyword>
<dbReference type="Pfam" id="PF14383">
    <property type="entry name" value="VARLMGL"/>
    <property type="match status" value="1"/>
</dbReference>
<feature type="domain" description="DUF3741" evidence="3">
    <location>
        <begin position="739"/>
        <end position="783"/>
    </location>
</feature>
<keyword evidence="7" id="KW-1185">Reference proteome</keyword>
<sequence length="1460" mass="164567">MKRKSSQINTEHPSPIRSSFPRGIGCKERVRFTDLVNDDELQESASVPLQRNYAPRSDDPKTSEYAFFKKLKSDANHRFHSHALHQDENQSLNLKPSDYSRVRTNIIENSHKDFKSPVLPKNLTPENSVSFLSPLSNASKKSGLDMKRVGTTMVDIHRTLENKEYGAQCKNADVFFRKRQKLRQLVANTSFSEVDELCSKGCDFVSVLLSKLFPESNKGKSFEDVKTGKLEIDTNCKPLASPETDMDFKISNWMTRRNFMDLEFEPSLDVGFSSCWLGMPRERDVPNFLSQSCHSHRTYLDNVIMEVDYELGERAAPILCIEGDSTFDFHVRKHRSFTSRHLKGLDEFHCPIEHLLGRQRHTFLLGYDYDNMIDKSKLSMPCQDTELALHPDLSSSYGDQQQGLDNSFTVGGLNSLFSYCPPNLPSLQFSPSAGIRSHNFGKCFPEVKDDIVAVINKFSLSLSHPANHLNLDECSPCDTTCKGGILLSPENHLWFVRKVLNEEHHCSGTEALFSTGPDFYLEPMHIPSWAATNSDTFDVIYHERICWSLTLHCNKNGYCGSGLDVCSVLGDLELGVEMNGIQGNKAQNIEKPFPGCLGRMIVSELRRSSSNKKASGTPMKTLIAQEMSKEVDSRHNPPNVVAKLMGLDTFPHQQSHSAAERSHLKGYSRHSLRHSGILVECWKQDHGFLDKQMQCEEQNEYRDAYGIWQQSQKINVRDISPHKGRQNESINEKRMTLIRQKFMEAKRLATDEKGRQSKEFQDALEVLSSNRDLFIKFLQEPNSMFSRHLHDMQSIPPPPETKRITVLRPSKAIGNEKFAGPEKKCDMQADNPTQTGQATVWDKNNSGCSPTFANQRFEEYAAQPTRIVVLKPSPGKTRDIKAVVSPPTSSPTILQGEEFCDEPEDDEEQESREVAKEITLHMHENLMGHRRDETLLSSVFPNGYIVDDSSFNKSENEYAVGNLSDSEIVSPTSRHSWDYINRFGSPYSSSSFSRASYSPESSVCREAKKRLSERWAMMTSNGSFQEPKNTWRSSSTLGEMLALSDTKKSVRSEEEAAQKKQKPRGSISCLTSNLSKEEGMADSPKSLLRSRSLPVCSTVYGAGPNFEVPDSQAVGTEDSKELRTAKSAKSSLKGKVSSFFSQEIRNQIKKLLVYLNLKTNINLLLLKHQGRQYLFLERLVMMHLSVLIMLALKIVYLLVYMDHQAPLSVTKPAVPGNMSENQDQPSPISVLEPPFEEDDNTVPEPSGNMRPNCRGAEVSLKSNLIDKSPPIESIARTLSWDDSCVETATPYSLKPSSISSCAEEEQDWPTFIQTLLSAAGLDGNMQLDSFLAKWHSHESPLDLELRNKYANLNDKELLHEAKRRQRRSNGKLVFDCVNAALLEITGCESDRSTGVMPCTGAHNRFVQGTSPMLVEHLWAQMKEWFCGEVRCTFEDSGDSCSVVVERVVRNEVWGKGGLII</sequence>
<evidence type="ECO:0000313" key="7">
    <source>
        <dbReference type="Proteomes" id="UP000467840"/>
    </source>
</evidence>
<dbReference type="Pfam" id="PF12552">
    <property type="entry name" value="DUF3741"/>
    <property type="match status" value="1"/>
</dbReference>
<evidence type="ECO:0000259" key="5">
    <source>
        <dbReference type="Pfam" id="PF14383"/>
    </source>
</evidence>